<protein>
    <submittedName>
        <fullName evidence="8">MFS transporter</fullName>
    </submittedName>
</protein>
<evidence type="ECO:0000256" key="4">
    <source>
        <dbReference type="ARBA" id="ARBA00022989"/>
    </source>
</evidence>
<feature type="transmembrane region" description="Helical" evidence="7">
    <location>
        <begin position="274"/>
        <end position="295"/>
    </location>
</feature>
<comment type="subcellular location">
    <subcellularLocation>
        <location evidence="1">Cell membrane</location>
        <topology evidence="1">Multi-pass membrane protein</topology>
    </subcellularLocation>
</comment>
<dbReference type="Gene3D" id="1.20.1250.20">
    <property type="entry name" value="MFS general substrate transporter like domains"/>
    <property type="match status" value="1"/>
</dbReference>
<comment type="caution">
    <text evidence="8">The sequence shown here is derived from an EMBL/GenBank/DDBJ whole genome shotgun (WGS) entry which is preliminary data.</text>
</comment>
<feature type="transmembrane region" description="Helical" evidence="7">
    <location>
        <begin position="328"/>
        <end position="347"/>
    </location>
</feature>
<evidence type="ECO:0000313" key="9">
    <source>
        <dbReference type="Proteomes" id="UP001499924"/>
    </source>
</evidence>
<evidence type="ECO:0000256" key="5">
    <source>
        <dbReference type="ARBA" id="ARBA00023136"/>
    </source>
</evidence>
<dbReference type="Proteomes" id="UP001499924">
    <property type="component" value="Unassembled WGS sequence"/>
</dbReference>
<feature type="transmembrane region" description="Helical" evidence="7">
    <location>
        <begin position="69"/>
        <end position="91"/>
    </location>
</feature>
<dbReference type="InterPro" id="IPR011701">
    <property type="entry name" value="MFS"/>
</dbReference>
<gene>
    <name evidence="8" type="ORF">GCM10010531_33550</name>
</gene>
<dbReference type="SUPFAM" id="SSF103473">
    <property type="entry name" value="MFS general substrate transporter"/>
    <property type="match status" value="1"/>
</dbReference>
<feature type="transmembrane region" description="Helical" evidence="7">
    <location>
        <begin position="175"/>
        <end position="195"/>
    </location>
</feature>
<dbReference type="Pfam" id="PF07690">
    <property type="entry name" value="MFS_1"/>
    <property type="match status" value="1"/>
</dbReference>
<dbReference type="CDD" id="cd06173">
    <property type="entry name" value="MFS_MefA_like"/>
    <property type="match status" value="1"/>
</dbReference>
<feature type="transmembrane region" description="Helical" evidence="7">
    <location>
        <begin position="395"/>
        <end position="412"/>
    </location>
</feature>
<feature type="transmembrane region" description="Helical" evidence="7">
    <location>
        <begin position="302"/>
        <end position="322"/>
    </location>
</feature>
<keyword evidence="5 7" id="KW-0472">Membrane</keyword>
<evidence type="ECO:0000313" key="8">
    <source>
        <dbReference type="EMBL" id="GAA3177123.1"/>
    </source>
</evidence>
<reference evidence="9" key="1">
    <citation type="journal article" date="2019" name="Int. J. Syst. Evol. Microbiol.">
        <title>The Global Catalogue of Microorganisms (GCM) 10K type strain sequencing project: providing services to taxonomists for standard genome sequencing and annotation.</title>
        <authorList>
            <consortium name="The Broad Institute Genomics Platform"/>
            <consortium name="The Broad Institute Genome Sequencing Center for Infectious Disease"/>
            <person name="Wu L."/>
            <person name="Ma J."/>
        </authorList>
    </citation>
    <scope>NUCLEOTIDE SEQUENCE [LARGE SCALE GENOMIC DNA]</scope>
    <source>
        <strain evidence="9">JCM 15614</strain>
    </source>
</reference>
<feature type="transmembrane region" description="Helical" evidence="7">
    <location>
        <begin position="42"/>
        <end position="63"/>
    </location>
</feature>
<feature type="transmembrane region" description="Helical" evidence="7">
    <location>
        <begin position="240"/>
        <end position="262"/>
    </location>
</feature>
<proteinExistence type="predicted"/>
<dbReference type="InterPro" id="IPR036259">
    <property type="entry name" value="MFS_trans_sf"/>
</dbReference>
<evidence type="ECO:0000256" key="1">
    <source>
        <dbReference type="ARBA" id="ARBA00004651"/>
    </source>
</evidence>
<feature type="region of interest" description="Disordered" evidence="6">
    <location>
        <begin position="1"/>
        <end position="22"/>
    </location>
</feature>
<dbReference type="EMBL" id="BAAAVV010000008">
    <property type="protein sequence ID" value="GAA3177123.1"/>
    <property type="molecule type" value="Genomic_DNA"/>
</dbReference>
<keyword evidence="4 7" id="KW-1133">Transmembrane helix</keyword>
<keyword evidence="2" id="KW-1003">Cell membrane</keyword>
<sequence>MPRFLGRERTGRLGPVSAESPPAAVAHPLGDPQFRWFFAGRLVSMTGSSMVWVALTFAILEASDRTSDLSIVVASYTVPLALFQIFGGAAADRFSRSAVLVGSHLGSAVTQGISAVLLLTGHYQLVVLAGLAALNGTMQALSGPALIGIVPDLVDRGLIQRANALLGATRNATRIVGPALAGLIVAGAGGGWAVAVDAVCYLLAAACLGGLRLPAPVRAAGASMLRDLREGWGAFRSRTWVWVGSSSFAVINFVQAGVWGVLGPVLAEDTIGAAAWGLVLSGTAAGFLVSSVIMYRVTFTRLLGVGQAFLVLGALPLVLLGLGVPTPVLVAGAFLGGAGTGVYGIAYETSFQEHIPGEALSRVASIDTTASLVTVPLGQLAVIPVAAAFGDSQVAVVGGVAFALVAAGMLAVRPIRTLRHGE</sequence>
<name>A0ABP6PFZ7_9ACTN</name>
<feature type="compositionally biased region" description="Basic and acidic residues" evidence="6">
    <location>
        <begin position="1"/>
        <end position="11"/>
    </location>
</feature>
<evidence type="ECO:0000256" key="3">
    <source>
        <dbReference type="ARBA" id="ARBA00022692"/>
    </source>
</evidence>
<evidence type="ECO:0000256" key="7">
    <source>
        <dbReference type="SAM" id="Phobius"/>
    </source>
</evidence>
<evidence type="ECO:0000256" key="6">
    <source>
        <dbReference type="SAM" id="MobiDB-lite"/>
    </source>
</evidence>
<feature type="transmembrane region" description="Helical" evidence="7">
    <location>
        <begin position="368"/>
        <end position="389"/>
    </location>
</feature>
<dbReference type="PANTHER" id="PTHR23513">
    <property type="entry name" value="INTEGRAL MEMBRANE EFFLUX PROTEIN-RELATED"/>
    <property type="match status" value="1"/>
</dbReference>
<keyword evidence="3 7" id="KW-0812">Transmembrane</keyword>
<dbReference type="PANTHER" id="PTHR23513:SF11">
    <property type="entry name" value="STAPHYLOFERRIN A TRANSPORTER"/>
    <property type="match status" value="1"/>
</dbReference>
<evidence type="ECO:0000256" key="2">
    <source>
        <dbReference type="ARBA" id="ARBA00022475"/>
    </source>
</evidence>
<keyword evidence="9" id="KW-1185">Reference proteome</keyword>
<accession>A0ABP6PFZ7</accession>
<organism evidence="8 9">
    <name type="scientific">Blastococcus jejuensis</name>
    <dbReference type="NCBI Taxonomy" id="351224"/>
    <lineage>
        <taxon>Bacteria</taxon>
        <taxon>Bacillati</taxon>
        <taxon>Actinomycetota</taxon>
        <taxon>Actinomycetes</taxon>
        <taxon>Geodermatophilales</taxon>
        <taxon>Geodermatophilaceae</taxon>
        <taxon>Blastococcus</taxon>
    </lineage>
</organism>